<feature type="compositionally biased region" description="Polar residues" evidence="1">
    <location>
        <begin position="48"/>
        <end position="63"/>
    </location>
</feature>
<dbReference type="EMBL" id="JBAHYK010001181">
    <property type="protein sequence ID" value="KAL0569159.1"/>
    <property type="molecule type" value="Genomic_DNA"/>
</dbReference>
<sequence>MKPSNMIVEVTSNTIKKRKRRQKRQGALPGRVIDYHEVVNAIEEQVGNQHNARSHTTLENQGQEEALSPDHPLYRFVRESWKLYFRKPTYRSEEASSSGEEHRPSKRAKVFCPPLQQPIHTAWADPVRDNASQLSPLTQGQIAQRASLAGLRPPGAIPGQQWLSSREAWNSRYPQVSFSSLGIGEWVTVLKRGRYSQDVGLVVALAKKAEVPAFTVLLVPRKAVPGSAKKRNPPSKLPRPPPRLVTTPIFPVPRTASSQGHFNLGGERFRANGLTERVFLPTEITNASAINLRLATAFRDSKTPELSAYPMPHPDNWFFVSGEQVAFENKVGTFMQFSNGRRREDHQKALIRTLTGEEVQVTVWLLRKAISPGDFVEIISKSTTVHQGLVVSRQDRRLEVMCENGDSTVFADLNSARIVPSPWPRQNVPWIDTEVLVVRPKHTSKLAVVKDTTRVVLRSGKRRLFLTLWIPHDQATVSLDINNVVERVSKKPLTEWQPLTESQAEQYAFDDGVSTGKCPWIGREVYVCHGDCKGSSGNLREANEKEVQDSPFGSYLEFKVELDIISPTHTMPYCWLQYSQVVDSYSGQPLNLAQPLQEGTTFHRTLMQNTLSDIEAHDSRLPFVMTPRLARPVPTRSESQSSSSRHASTSDVYKGFEGRRKAEASRRAVVEAPTTLITSNAEASPIGQYLLDQKLVGLEMQVQIRGGPGDVQDGSAFVEVFKSSSSSSVKVRYRTTQNEWLVIRPEHLFPPHDPISASKSSRDLFVVIDGPPDRKGLQVRRIWHGHKGPLKDPGEHYMFVRAVEPVGQDGEKVTLEEFFVHPASLLRLKQTRIRAKAGDAAVKPIREQKKLDAHRRHVPSLEML</sequence>
<evidence type="ECO:0000256" key="1">
    <source>
        <dbReference type="SAM" id="MobiDB-lite"/>
    </source>
</evidence>
<keyword evidence="3" id="KW-1185">Reference proteome</keyword>
<feature type="compositionally biased region" description="Low complexity" evidence="1">
    <location>
        <begin position="637"/>
        <end position="650"/>
    </location>
</feature>
<organism evidence="2 3">
    <name type="scientific">Marasmius crinis-equi</name>
    <dbReference type="NCBI Taxonomy" id="585013"/>
    <lineage>
        <taxon>Eukaryota</taxon>
        <taxon>Fungi</taxon>
        <taxon>Dikarya</taxon>
        <taxon>Basidiomycota</taxon>
        <taxon>Agaricomycotina</taxon>
        <taxon>Agaricomycetes</taxon>
        <taxon>Agaricomycetidae</taxon>
        <taxon>Agaricales</taxon>
        <taxon>Marasmiineae</taxon>
        <taxon>Marasmiaceae</taxon>
        <taxon>Marasmius</taxon>
    </lineage>
</organism>
<gene>
    <name evidence="2" type="ORF">V5O48_012813</name>
</gene>
<comment type="caution">
    <text evidence="2">The sequence shown here is derived from an EMBL/GenBank/DDBJ whole genome shotgun (WGS) entry which is preliminary data.</text>
</comment>
<feature type="region of interest" description="Disordered" evidence="1">
    <location>
        <begin position="225"/>
        <end position="250"/>
    </location>
</feature>
<feature type="compositionally biased region" description="Basic and acidic residues" evidence="1">
    <location>
        <begin position="654"/>
        <end position="668"/>
    </location>
</feature>
<feature type="region of interest" description="Disordered" evidence="1">
    <location>
        <begin position="628"/>
        <end position="668"/>
    </location>
</feature>
<protein>
    <submittedName>
        <fullName evidence="2">Uncharacterized protein</fullName>
    </submittedName>
</protein>
<proteinExistence type="predicted"/>
<reference evidence="2 3" key="1">
    <citation type="submission" date="2024-02" db="EMBL/GenBank/DDBJ databases">
        <title>A draft genome for the cacao thread blight pathogen Marasmius crinis-equi.</title>
        <authorList>
            <person name="Cohen S.P."/>
            <person name="Baruah I.K."/>
            <person name="Amoako-Attah I."/>
            <person name="Bukari Y."/>
            <person name="Meinhardt L.W."/>
            <person name="Bailey B.A."/>
        </authorList>
    </citation>
    <scope>NUCLEOTIDE SEQUENCE [LARGE SCALE GENOMIC DNA]</scope>
    <source>
        <strain evidence="2 3">GH-76</strain>
    </source>
</reference>
<accession>A0ABR3F1T3</accession>
<evidence type="ECO:0000313" key="3">
    <source>
        <dbReference type="Proteomes" id="UP001465976"/>
    </source>
</evidence>
<evidence type="ECO:0000313" key="2">
    <source>
        <dbReference type="EMBL" id="KAL0569159.1"/>
    </source>
</evidence>
<feature type="region of interest" description="Disordered" evidence="1">
    <location>
        <begin position="48"/>
        <end position="70"/>
    </location>
</feature>
<name>A0ABR3F1T3_9AGAR</name>
<dbReference type="Proteomes" id="UP001465976">
    <property type="component" value="Unassembled WGS sequence"/>
</dbReference>